<evidence type="ECO:0000256" key="1">
    <source>
        <dbReference type="SAM" id="MobiDB-lite"/>
    </source>
</evidence>
<sequence length="221" mass="25422">MAEEIHELDYWRKFFRCATPDIFHVIYQAIRVAAADSPAEFRHRRDRIAEVLFSPHPPERDEPTRKGVPEKRINLDFIGREKQSSAGSSGVTPEAGEAVIDQIKKETWSQIVNEISKTTESLVQGKALMRGKKGARKDPSVRKEEPKPEKISPPLQAMMKESRIDYADNMTIQAKIEASKRKLRDGYEKADNVKKMRTIRVMPLQDAPKPGPDPKRPWRWH</sequence>
<evidence type="ECO:0000313" key="3">
    <source>
        <dbReference type="Proteomes" id="UP000663760"/>
    </source>
</evidence>
<organism evidence="2 3">
    <name type="scientific">Spirodela intermedia</name>
    <name type="common">Intermediate duckweed</name>
    <dbReference type="NCBI Taxonomy" id="51605"/>
    <lineage>
        <taxon>Eukaryota</taxon>
        <taxon>Viridiplantae</taxon>
        <taxon>Streptophyta</taxon>
        <taxon>Embryophyta</taxon>
        <taxon>Tracheophyta</taxon>
        <taxon>Spermatophyta</taxon>
        <taxon>Magnoliopsida</taxon>
        <taxon>Liliopsida</taxon>
        <taxon>Araceae</taxon>
        <taxon>Lemnoideae</taxon>
        <taxon>Spirodela</taxon>
    </lineage>
</organism>
<dbReference type="OrthoDB" id="654204at2759"/>
<dbReference type="AlphaFoldDB" id="A0A7I8L8L9"/>
<gene>
    <name evidence="2" type="ORF">SI8410_12016800</name>
</gene>
<keyword evidence="3" id="KW-1185">Reference proteome</keyword>
<dbReference type="PANTHER" id="PTHR46554">
    <property type="entry name" value="MEDIATOR OF RNA POLYMERASE II TRANSCRIPTION SUBUNIT 26A-RELATED"/>
    <property type="match status" value="1"/>
</dbReference>
<feature type="compositionally biased region" description="Basic and acidic residues" evidence="1">
    <location>
        <begin position="136"/>
        <end position="150"/>
    </location>
</feature>
<dbReference type="Proteomes" id="UP000663760">
    <property type="component" value="Chromosome 12"/>
</dbReference>
<proteinExistence type="predicted"/>
<dbReference type="EMBL" id="LR746275">
    <property type="protein sequence ID" value="CAA7406122.1"/>
    <property type="molecule type" value="Genomic_DNA"/>
</dbReference>
<name>A0A7I8L8L9_SPIIN</name>
<feature type="compositionally biased region" description="Basic and acidic residues" evidence="1">
    <location>
        <begin position="212"/>
        <end position="221"/>
    </location>
</feature>
<feature type="region of interest" description="Disordered" evidence="1">
    <location>
        <begin position="127"/>
        <end position="158"/>
    </location>
</feature>
<accession>A0A7I8L8L9</accession>
<dbReference type="PANTHER" id="PTHR46554:SF5">
    <property type="entry name" value="OS10G0327400 PROTEIN"/>
    <property type="match status" value="1"/>
</dbReference>
<protein>
    <submittedName>
        <fullName evidence="2">Uncharacterized protein</fullName>
    </submittedName>
</protein>
<feature type="region of interest" description="Disordered" evidence="1">
    <location>
        <begin position="201"/>
        <end position="221"/>
    </location>
</feature>
<evidence type="ECO:0000313" key="2">
    <source>
        <dbReference type="EMBL" id="CAA7406122.1"/>
    </source>
</evidence>
<reference evidence="2" key="1">
    <citation type="submission" date="2020-02" db="EMBL/GenBank/DDBJ databases">
        <authorList>
            <person name="Scholz U."/>
            <person name="Mascher M."/>
            <person name="Fiebig A."/>
        </authorList>
    </citation>
    <scope>NUCLEOTIDE SEQUENCE</scope>
</reference>